<reference evidence="1 2" key="1">
    <citation type="submission" date="2020-08" db="EMBL/GenBank/DDBJ databases">
        <title>Cohnella phylogeny.</title>
        <authorList>
            <person name="Dunlap C."/>
        </authorList>
    </citation>
    <scope>NUCLEOTIDE SEQUENCE [LARGE SCALE GENOMIC DNA]</scope>
    <source>
        <strain evidence="1 2">CBP 2801</strain>
    </source>
</reference>
<protein>
    <submittedName>
        <fullName evidence="1">Uncharacterized protein</fullName>
    </submittedName>
</protein>
<name>A0A7X0SJQ0_9BACL</name>
<dbReference type="Proteomes" id="UP000564644">
    <property type="component" value="Unassembled WGS sequence"/>
</dbReference>
<dbReference type="EMBL" id="JACJVO010000005">
    <property type="protein sequence ID" value="MBB6730064.1"/>
    <property type="molecule type" value="Genomic_DNA"/>
</dbReference>
<evidence type="ECO:0000313" key="1">
    <source>
        <dbReference type="EMBL" id="MBB6730064.1"/>
    </source>
</evidence>
<sequence length="102" mass="12581">MGGYKLFIRIDDHQRIIDGYADWQTEKHADDEILVCEDGPRQFHLYWTEPLLNEHMQYRYKWINGQRIERTQEELEAEWAVISIRKNWKTFRIINKIKRLMT</sequence>
<proteinExistence type="predicted"/>
<dbReference type="RefSeq" id="WP_185127739.1">
    <property type="nucleotide sequence ID" value="NZ_JACJVO010000005.1"/>
</dbReference>
<gene>
    <name evidence="1" type="ORF">H7C18_04065</name>
</gene>
<evidence type="ECO:0000313" key="2">
    <source>
        <dbReference type="Proteomes" id="UP000564644"/>
    </source>
</evidence>
<comment type="caution">
    <text evidence="1">The sequence shown here is derived from an EMBL/GenBank/DDBJ whole genome shotgun (WGS) entry which is preliminary data.</text>
</comment>
<accession>A0A7X0SJQ0</accession>
<dbReference type="AlphaFoldDB" id="A0A7X0SJQ0"/>
<organism evidence="1 2">
    <name type="scientific">Cohnella zeiphila</name>
    <dbReference type="NCBI Taxonomy" id="2761120"/>
    <lineage>
        <taxon>Bacteria</taxon>
        <taxon>Bacillati</taxon>
        <taxon>Bacillota</taxon>
        <taxon>Bacilli</taxon>
        <taxon>Bacillales</taxon>
        <taxon>Paenibacillaceae</taxon>
        <taxon>Cohnella</taxon>
    </lineage>
</organism>
<keyword evidence="2" id="KW-1185">Reference proteome</keyword>